<evidence type="ECO:0000313" key="13">
    <source>
        <dbReference type="EMBL" id="OCF58854.1"/>
    </source>
</evidence>
<evidence type="ECO:0000313" key="14">
    <source>
        <dbReference type="Proteomes" id="UP000092583"/>
    </source>
</evidence>
<dbReference type="STRING" id="1331196.A0A1B9ITV3"/>
<evidence type="ECO:0000256" key="10">
    <source>
        <dbReference type="PROSITE-ProRule" id="PRU00182"/>
    </source>
</evidence>
<evidence type="ECO:0000256" key="6">
    <source>
        <dbReference type="ARBA" id="ARBA00023242"/>
    </source>
</evidence>
<keyword evidence="3" id="KW-0690">Ribosome biogenesis</keyword>
<dbReference type="OrthoDB" id="10248812at2759"/>
<dbReference type="PANTHER" id="PTHR43135:SF3">
    <property type="entry name" value="ALPHA-D-RIBOSE 1-METHYLPHOSPHONATE 5-TRIPHOSPHATE DIPHOSPHATASE"/>
    <property type="match status" value="1"/>
</dbReference>
<dbReference type="Gene3D" id="3.10.290.10">
    <property type="entry name" value="RNA-binding S4 domain"/>
    <property type="match status" value="1"/>
</dbReference>
<evidence type="ECO:0000256" key="1">
    <source>
        <dbReference type="ARBA" id="ARBA00004604"/>
    </source>
</evidence>
<comment type="similarity">
    <text evidence="2">Belongs to the universal ribosomal protein uS4 family.</text>
</comment>
<name>A0A1B9ITV3_9TREE</name>
<dbReference type="InterPro" id="IPR001912">
    <property type="entry name" value="Ribosomal_uS4_N"/>
</dbReference>
<dbReference type="CDD" id="cd00165">
    <property type="entry name" value="S4"/>
    <property type="match status" value="1"/>
</dbReference>
<dbReference type="SMART" id="SM01390">
    <property type="entry name" value="Ribosomal_S4"/>
    <property type="match status" value="1"/>
</dbReference>
<keyword evidence="6" id="KW-0539">Nucleus</keyword>
<dbReference type="AlphaFoldDB" id="A0A1B9ITV3"/>
<dbReference type="FunFam" id="3.10.290.10:FF:000006">
    <property type="entry name" value="U3 small nucleolar ribonucleoprotein IMP3"/>
    <property type="match status" value="1"/>
</dbReference>
<accession>A0A1B9ITV3</accession>
<keyword evidence="14" id="KW-1185">Reference proteome</keyword>
<sequence>MRQLKHHEQKLLKKVDFLNWKQDASLREVKVMRKYHIQDREDYHKYNKICGSLRSLIHKLSLLPAKDPYREQRETEMLNKLYDMGILDVGAKPSDIENKVTVSSIARRRLAVVVARLKMAETVSDAVETIEQGHVRVGPTPVTDPAMLITRHMEDFVTWVDTSARKRTIMKYNDEPQLTSASRSGLPVFDIEGGLFGPDLTDSHVPVTSGPGVKFLADALKKGLNQGPRSYQCGKALPRIGGHGDFVSPGVSGGDCASCCGGHAVSLDRTADGVPAVLKAVREELKQGADSIKVISGGGGASELDAHETHPKDCWADGQKACSPADLSQVTAHAYIVEAINHAINIGVRSIEHGNLLDKSTAKLVPDPTLSYYGIIHRKPFETFFEEGRDKSAQVMQKGLNALKLAEDADVV</sequence>
<dbReference type="EMBL" id="KI669461">
    <property type="protein sequence ID" value="OCF58854.1"/>
    <property type="molecule type" value="Genomic_DNA"/>
</dbReference>
<dbReference type="InterPro" id="IPR051781">
    <property type="entry name" value="Metallo-dep_Hydrolase"/>
</dbReference>
<evidence type="ECO:0000256" key="8">
    <source>
        <dbReference type="ARBA" id="ARBA00069727"/>
    </source>
</evidence>
<evidence type="ECO:0000256" key="5">
    <source>
        <dbReference type="ARBA" id="ARBA00022884"/>
    </source>
</evidence>
<evidence type="ECO:0000259" key="12">
    <source>
        <dbReference type="SMART" id="SM01390"/>
    </source>
</evidence>
<feature type="domain" description="Small ribosomal subunit protein uS4 N-terminal" evidence="12">
    <location>
        <begin position="3"/>
        <end position="107"/>
    </location>
</feature>
<keyword evidence="7 13" id="KW-0687">Ribonucleoprotein</keyword>
<keyword evidence="4" id="KW-0699">rRNA-binding</keyword>
<dbReference type="InterPro" id="IPR002942">
    <property type="entry name" value="S4_RNA-bd"/>
</dbReference>
<protein>
    <recommendedName>
        <fullName evidence="8">U3 small nucleolar ribonucleoprotein protein IMP3</fullName>
    </recommendedName>
    <alternativeName>
        <fullName evidence="9">U3 small nucleolar ribonucleoprotein protein imp3</fullName>
    </alternativeName>
</protein>
<reference evidence="14" key="2">
    <citation type="submission" date="2013-12" db="EMBL/GenBank/DDBJ databases">
        <title>Evolution of pathogenesis and genome organization in the Tremellales.</title>
        <authorList>
            <person name="Cuomo C."/>
            <person name="Litvintseva A."/>
            <person name="Heitman J."/>
            <person name="Chen Y."/>
            <person name="Sun S."/>
            <person name="Springer D."/>
            <person name="Dromer F."/>
            <person name="Young S."/>
            <person name="Zeng Q."/>
            <person name="Chapman S."/>
            <person name="Gujja S."/>
            <person name="Saif S."/>
            <person name="Birren B."/>
        </authorList>
    </citation>
    <scope>NUCLEOTIDE SEQUENCE [LARGE SCALE GENOMIC DNA]</scope>
    <source>
        <strain evidence="14">CBS 10435</strain>
    </source>
</reference>
<dbReference type="InterPro" id="IPR032466">
    <property type="entry name" value="Metal_Hydrolase"/>
</dbReference>
<gene>
    <name evidence="13" type="ORF">L486_03345</name>
</gene>
<proteinExistence type="inferred from homology"/>
<dbReference type="PANTHER" id="PTHR43135">
    <property type="entry name" value="ALPHA-D-RIBOSE 1-METHYLPHOSPHONATE 5-TRIPHOSPHATE DIPHOSPHATASE"/>
    <property type="match status" value="1"/>
</dbReference>
<dbReference type="Gene3D" id="3.20.20.140">
    <property type="entry name" value="Metal-dependent hydrolases"/>
    <property type="match status" value="1"/>
</dbReference>
<dbReference type="GO" id="GO:1990904">
    <property type="term" value="C:ribonucleoprotein complex"/>
    <property type="evidence" value="ECO:0007669"/>
    <property type="project" value="UniProtKB-KW"/>
</dbReference>
<reference evidence="13 14" key="1">
    <citation type="submission" date="2013-07" db="EMBL/GenBank/DDBJ databases">
        <title>The Genome Sequence of Kwoniella mangroviensis CBS10435.</title>
        <authorList>
            <consortium name="The Broad Institute Genome Sequencing Platform"/>
            <person name="Cuomo C."/>
            <person name="Litvintseva A."/>
            <person name="Chen Y."/>
            <person name="Heitman J."/>
            <person name="Sun S."/>
            <person name="Springer D."/>
            <person name="Dromer F."/>
            <person name="Young S.K."/>
            <person name="Zeng Q."/>
            <person name="Gargeya S."/>
            <person name="Fitzgerald M."/>
            <person name="Abouelleil A."/>
            <person name="Alvarado L."/>
            <person name="Berlin A.M."/>
            <person name="Chapman S.B."/>
            <person name="Dewar J."/>
            <person name="Goldberg J."/>
            <person name="Griggs A."/>
            <person name="Gujja S."/>
            <person name="Hansen M."/>
            <person name="Howarth C."/>
            <person name="Imamovic A."/>
            <person name="Larimer J."/>
            <person name="McCowan C."/>
            <person name="Murphy C."/>
            <person name="Pearson M."/>
            <person name="Priest M."/>
            <person name="Roberts A."/>
            <person name="Saif S."/>
            <person name="Shea T."/>
            <person name="Sykes S."/>
            <person name="Wortman J."/>
            <person name="Nusbaum C."/>
            <person name="Birren B."/>
        </authorList>
    </citation>
    <scope>NUCLEOTIDE SEQUENCE [LARGE SCALE GENOMIC DNA]</scope>
    <source>
        <strain evidence="13 14">CBS 10435</strain>
    </source>
</reference>
<evidence type="ECO:0000256" key="7">
    <source>
        <dbReference type="ARBA" id="ARBA00023274"/>
    </source>
</evidence>
<dbReference type="SMART" id="SM00363">
    <property type="entry name" value="S4"/>
    <property type="match status" value="1"/>
</dbReference>
<dbReference type="Proteomes" id="UP000092583">
    <property type="component" value="Unassembled WGS sequence"/>
</dbReference>
<dbReference type="Pfam" id="PF00163">
    <property type="entry name" value="Ribosomal_S4"/>
    <property type="match status" value="1"/>
</dbReference>
<dbReference type="InterPro" id="IPR036986">
    <property type="entry name" value="S4_RNA-bd_sf"/>
</dbReference>
<dbReference type="GO" id="GO:0005730">
    <property type="term" value="C:nucleolus"/>
    <property type="evidence" value="ECO:0007669"/>
    <property type="project" value="UniProtKB-SubCell"/>
</dbReference>
<dbReference type="SUPFAM" id="SSF51556">
    <property type="entry name" value="Metallo-dependent hydrolases"/>
    <property type="match status" value="1"/>
</dbReference>
<dbReference type="PROSITE" id="PS50889">
    <property type="entry name" value="S4"/>
    <property type="match status" value="1"/>
</dbReference>
<keyword evidence="5 10" id="KW-0694">RNA-binding</keyword>
<organism evidence="13 14">
    <name type="scientific">Kwoniella mangroviensis CBS 10435</name>
    <dbReference type="NCBI Taxonomy" id="1331196"/>
    <lineage>
        <taxon>Eukaryota</taxon>
        <taxon>Fungi</taxon>
        <taxon>Dikarya</taxon>
        <taxon>Basidiomycota</taxon>
        <taxon>Agaricomycotina</taxon>
        <taxon>Tremellomycetes</taxon>
        <taxon>Tremellales</taxon>
        <taxon>Cryptococcaceae</taxon>
        <taxon>Kwoniella</taxon>
    </lineage>
</organism>
<comment type="subcellular location">
    <subcellularLocation>
        <location evidence="1">Nucleus</location>
        <location evidence="1">Nucleolus</location>
    </subcellularLocation>
</comment>
<dbReference type="Pfam" id="PF01479">
    <property type="entry name" value="S4"/>
    <property type="match status" value="1"/>
</dbReference>
<evidence type="ECO:0000256" key="4">
    <source>
        <dbReference type="ARBA" id="ARBA00022730"/>
    </source>
</evidence>
<dbReference type="SUPFAM" id="SSF55174">
    <property type="entry name" value="Alpha-L RNA-binding motif"/>
    <property type="match status" value="1"/>
</dbReference>
<feature type="domain" description="RNA-binding S4" evidence="11">
    <location>
        <begin position="108"/>
        <end position="173"/>
    </location>
</feature>
<evidence type="ECO:0000256" key="9">
    <source>
        <dbReference type="ARBA" id="ARBA00072223"/>
    </source>
</evidence>
<evidence type="ECO:0000256" key="2">
    <source>
        <dbReference type="ARBA" id="ARBA00007465"/>
    </source>
</evidence>
<evidence type="ECO:0000256" key="3">
    <source>
        <dbReference type="ARBA" id="ARBA00022517"/>
    </source>
</evidence>
<evidence type="ECO:0000259" key="11">
    <source>
        <dbReference type="SMART" id="SM00363"/>
    </source>
</evidence>
<dbReference type="GO" id="GO:0042254">
    <property type="term" value="P:ribosome biogenesis"/>
    <property type="evidence" value="ECO:0007669"/>
    <property type="project" value="UniProtKB-KW"/>
</dbReference>
<dbReference type="GO" id="GO:0019843">
    <property type="term" value="F:rRNA binding"/>
    <property type="evidence" value="ECO:0007669"/>
    <property type="project" value="UniProtKB-KW"/>
</dbReference>